<feature type="domain" description="Reverse transcriptase/retrotransposon-derived protein RNase H-like" evidence="1">
    <location>
        <begin position="27"/>
        <end position="120"/>
    </location>
</feature>
<dbReference type="PANTHER" id="PTHR48475:SF1">
    <property type="entry name" value="RNASE H TYPE-1 DOMAIN-CONTAINING PROTEIN"/>
    <property type="match status" value="1"/>
</dbReference>
<sequence>MITNRGIEANPEKCRAIMQMHNPQNVKEAFKSFKNFLVTPPVLQRSDHHSYLLLYFEVGESAISAVMVQERDKNQTPIYYISRVIQDTENRYQTIEKLALALVTSARRLRPYLQSHQVVVKMDYPIKQILRKLELAGRTIAWSIELYKFGIRYENRGPLKAQCLANFVAELTPSLVEEE</sequence>
<name>A0A151T047_CAJCA</name>
<gene>
    <name evidence="2" type="ORF">KK1_022840</name>
</gene>
<evidence type="ECO:0000313" key="3">
    <source>
        <dbReference type="Proteomes" id="UP000075243"/>
    </source>
</evidence>
<dbReference type="SUPFAM" id="SSF56672">
    <property type="entry name" value="DNA/RNA polymerases"/>
    <property type="match status" value="1"/>
</dbReference>
<dbReference type="PANTHER" id="PTHR48475">
    <property type="entry name" value="RIBONUCLEASE H"/>
    <property type="match status" value="1"/>
</dbReference>
<dbReference type="OMA" id="INEEMAW"/>
<dbReference type="Proteomes" id="UP000075243">
    <property type="component" value="Chromosome 9"/>
</dbReference>
<dbReference type="Pfam" id="PF17919">
    <property type="entry name" value="RT_RNaseH_2"/>
    <property type="match status" value="1"/>
</dbReference>
<dbReference type="AlphaFoldDB" id="A0A151T047"/>
<dbReference type="InterPro" id="IPR041577">
    <property type="entry name" value="RT_RNaseH_2"/>
</dbReference>
<keyword evidence="3" id="KW-1185">Reference proteome</keyword>
<evidence type="ECO:0000259" key="1">
    <source>
        <dbReference type="Pfam" id="PF17919"/>
    </source>
</evidence>
<dbReference type="InterPro" id="IPR043502">
    <property type="entry name" value="DNA/RNA_pol_sf"/>
</dbReference>
<organism evidence="2 3">
    <name type="scientific">Cajanus cajan</name>
    <name type="common">Pigeon pea</name>
    <name type="synonym">Cajanus indicus</name>
    <dbReference type="NCBI Taxonomy" id="3821"/>
    <lineage>
        <taxon>Eukaryota</taxon>
        <taxon>Viridiplantae</taxon>
        <taxon>Streptophyta</taxon>
        <taxon>Embryophyta</taxon>
        <taxon>Tracheophyta</taxon>
        <taxon>Spermatophyta</taxon>
        <taxon>Magnoliopsida</taxon>
        <taxon>eudicotyledons</taxon>
        <taxon>Gunneridae</taxon>
        <taxon>Pentapetalae</taxon>
        <taxon>rosids</taxon>
        <taxon>fabids</taxon>
        <taxon>Fabales</taxon>
        <taxon>Fabaceae</taxon>
        <taxon>Papilionoideae</taxon>
        <taxon>50 kb inversion clade</taxon>
        <taxon>NPAAA clade</taxon>
        <taxon>indigoferoid/millettioid clade</taxon>
        <taxon>Phaseoleae</taxon>
        <taxon>Cajanus</taxon>
    </lineage>
</organism>
<evidence type="ECO:0000313" key="2">
    <source>
        <dbReference type="EMBL" id="KYP60434.1"/>
    </source>
</evidence>
<reference evidence="2 3" key="1">
    <citation type="journal article" date="2012" name="Nat. Biotechnol.">
        <title>Draft genome sequence of pigeonpea (Cajanus cajan), an orphan legume crop of resource-poor farmers.</title>
        <authorList>
            <person name="Varshney R.K."/>
            <person name="Chen W."/>
            <person name="Li Y."/>
            <person name="Bharti A.K."/>
            <person name="Saxena R.K."/>
            <person name="Schlueter J.A."/>
            <person name="Donoghue M.T."/>
            <person name="Azam S."/>
            <person name="Fan G."/>
            <person name="Whaley A.M."/>
            <person name="Farmer A.D."/>
            <person name="Sheridan J."/>
            <person name="Iwata A."/>
            <person name="Tuteja R."/>
            <person name="Penmetsa R.V."/>
            <person name="Wu W."/>
            <person name="Upadhyaya H.D."/>
            <person name="Yang S.P."/>
            <person name="Shah T."/>
            <person name="Saxena K.B."/>
            <person name="Michael T."/>
            <person name="McCombie W.R."/>
            <person name="Yang B."/>
            <person name="Zhang G."/>
            <person name="Yang H."/>
            <person name="Wang J."/>
            <person name="Spillane C."/>
            <person name="Cook D.R."/>
            <person name="May G.D."/>
            <person name="Xu X."/>
            <person name="Jackson S.A."/>
        </authorList>
    </citation>
    <scope>NUCLEOTIDE SEQUENCE [LARGE SCALE GENOMIC DNA]</scope>
    <source>
        <strain evidence="3">cv. Asha</strain>
    </source>
</reference>
<protein>
    <submittedName>
        <fullName evidence="2">Retrovirus-related Pol polyprotein from transposon 297 family</fullName>
    </submittedName>
</protein>
<proteinExistence type="predicted"/>
<dbReference type="Gramene" id="C.cajan_22183.t">
    <property type="protein sequence ID" value="C.cajan_22183.t"/>
    <property type="gene ID" value="C.cajan_22183"/>
</dbReference>
<dbReference type="EMBL" id="CM003611">
    <property type="protein sequence ID" value="KYP60434.1"/>
    <property type="molecule type" value="Genomic_DNA"/>
</dbReference>
<accession>A0A151T047</accession>